<keyword evidence="2" id="KW-0809">Transit peptide</keyword>
<accession>A0AAV7X0H0</accession>
<evidence type="ECO:0000313" key="4">
    <source>
        <dbReference type="EMBL" id="KAJ1519384.1"/>
    </source>
</evidence>
<dbReference type="Gene3D" id="1.25.70.10">
    <property type="entry name" value="Transcription termination factor 3, mitochondrial"/>
    <property type="match status" value="1"/>
</dbReference>
<proteinExistence type="inferred from homology"/>
<dbReference type="PANTHER" id="PTHR13068">
    <property type="entry name" value="CGI-12 PROTEIN-RELATED"/>
    <property type="match status" value="1"/>
</dbReference>
<dbReference type="Pfam" id="PF02536">
    <property type="entry name" value="mTERF"/>
    <property type="match status" value="1"/>
</dbReference>
<comment type="similarity">
    <text evidence="1">Belongs to the mTERF family.</text>
</comment>
<evidence type="ECO:0000313" key="5">
    <source>
        <dbReference type="Proteomes" id="UP001075354"/>
    </source>
</evidence>
<evidence type="ECO:0000256" key="3">
    <source>
        <dbReference type="SAM" id="MobiDB-lite"/>
    </source>
</evidence>
<reference evidence="4" key="1">
    <citation type="submission" date="2022-12" db="EMBL/GenBank/DDBJ databases">
        <title>Chromosome-level genome assembly of the bean flower thrips Megalurothrips usitatus.</title>
        <authorList>
            <person name="Ma L."/>
            <person name="Liu Q."/>
            <person name="Li H."/>
            <person name="Cai W."/>
        </authorList>
    </citation>
    <scope>NUCLEOTIDE SEQUENCE</scope>
    <source>
        <strain evidence="4">Cailab_2022a</strain>
    </source>
</reference>
<keyword evidence="5" id="KW-1185">Reference proteome</keyword>
<dbReference type="InterPro" id="IPR038538">
    <property type="entry name" value="MTERF_sf"/>
</dbReference>
<evidence type="ECO:0000256" key="1">
    <source>
        <dbReference type="ARBA" id="ARBA00007692"/>
    </source>
</evidence>
<protein>
    <submittedName>
        <fullName evidence="4">Uncharacterized protein</fullName>
    </submittedName>
</protein>
<gene>
    <name evidence="4" type="ORF">ONE63_004676</name>
</gene>
<organism evidence="4 5">
    <name type="scientific">Megalurothrips usitatus</name>
    <name type="common">bean blossom thrips</name>
    <dbReference type="NCBI Taxonomy" id="439358"/>
    <lineage>
        <taxon>Eukaryota</taxon>
        <taxon>Metazoa</taxon>
        <taxon>Ecdysozoa</taxon>
        <taxon>Arthropoda</taxon>
        <taxon>Hexapoda</taxon>
        <taxon>Insecta</taxon>
        <taxon>Pterygota</taxon>
        <taxon>Neoptera</taxon>
        <taxon>Paraneoptera</taxon>
        <taxon>Thysanoptera</taxon>
        <taxon>Terebrantia</taxon>
        <taxon>Thripoidea</taxon>
        <taxon>Thripidae</taxon>
        <taxon>Megalurothrips</taxon>
    </lineage>
</organism>
<dbReference type="EMBL" id="JAPTSV010000016">
    <property type="protein sequence ID" value="KAJ1519384.1"/>
    <property type="molecule type" value="Genomic_DNA"/>
</dbReference>
<dbReference type="GO" id="GO:0003676">
    <property type="term" value="F:nucleic acid binding"/>
    <property type="evidence" value="ECO:0007669"/>
    <property type="project" value="InterPro"/>
</dbReference>
<comment type="caution">
    <text evidence="4">The sequence shown here is derived from an EMBL/GenBank/DDBJ whole genome shotgun (WGS) entry which is preliminary data.</text>
</comment>
<sequence>MNTLMKTMCWRGMDTVFRSRNHTNLLYEIPKYCRCMAFITPSPDFKSSSNLTMEIIENYGMKDKKTLQVLVSMPSLTSVNPDTWKKILDVLITHGFSAMNVVDMAIRHPNLLKSSPQKLLQTWNTWAEILNQRSSARSLVMEHPVFLSLSKGDIISRCEQLRAVTGSYKFVANILSRCPQIMFQSLSELEQVTDYISTKMVVRNVAEYYNSTALGCTLEEVKTRHEFLVRCGKYVTPNLKQSEKVPTGNASLTEIFDTSEEEFATRIAGVTLEEFVVFQTMYEEELRQRAGDLEGSETDDTDYDTDSDSDLDSKNK</sequence>
<evidence type="ECO:0000256" key="2">
    <source>
        <dbReference type="ARBA" id="ARBA00022946"/>
    </source>
</evidence>
<name>A0AAV7X0H0_9NEOP</name>
<feature type="region of interest" description="Disordered" evidence="3">
    <location>
        <begin position="288"/>
        <end position="316"/>
    </location>
</feature>
<feature type="compositionally biased region" description="Acidic residues" evidence="3">
    <location>
        <begin position="294"/>
        <end position="310"/>
    </location>
</feature>
<dbReference type="Proteomes" id="UP001075354">
    <property type="component" value="Chromosome 16"/>
</dbReference>
<dbReference type="PANTHER" id="PTHR13068:SF112">
    <property type="entry name" value="TRANSCRIPTION TERMINATION FACTOR 3, MITOCHONDRIAL"/>
    <property type="match status" value="1"/>
</dbReference>
<dbReference type="InterPro" id="IPR003690">
    <property type="entry name" value="MTERF"/>
</dbReference>
<dbReference type="AlphaFoldDB" id="A0AAV7X0H0"/>